<reference evidence="2 3" key="1">
    <citation type="submission" date="2016-05" db="EMBL/GenBank/DDBJ databases">
        <authorList>
            <person name="Lavstsen T."/>
            <person name="Jespersen J.S."/>
        </authorList>
    </citation>
    <scope>NUCLEOTIDE SEQUENCE [LARGE SCALE GENOMIC DNA]</scope>
    <source>
        <strain evidence="2 3">B7-9</strain>
    </source>
</reference>
<dbReference type="InterPro" id="IPR025497">
    <property type="entry name" value="PatA-like_N"/>
</dbReference>
<sequence length="186" mass="20470">MALAGDLSEFPLTDIIQLIQLSKQTGGVHLSGPCRGQTLEGWIYFRDGKIIGATSPGLDPLAALYAFFTLTAGPFRFDDQQRLAQPTISLSNELLIMEGVNRQDTWLRIEQALPSLDLVPRILINPTSSTAEIQLDPTEWRILTMVNGKNSVDAIVQRSGLGEFRTCEILTRLIEVGLVTVKAYLA</sequence>
<organism evidence="2 3">
    <name type="scientific">Candidatus Chloroploca asiatica</name>
    <dbReference type="NCBI Taxonomy" id="1506545"/>
    <lineage>
        <taxon>Bacteria</taxon>
        <taxon>Bacillati</taxon>
        <taxon>Chloroflexota</taxon>
        <taxon>Chloroflexia</taxon>
        <taxon>Chloroflexales</taxon>
        <taxon>Chloroflexineae</taxon>
        <taxon>Oscillochloridaceae</taxon>
        <taxon>Candidatus Chloroploca</taxon>
    </lineage>
</organism>
<dbReference type="Pfam" id="PF14332">
    <property type="entry name" value="DUF4388"/>
    <property type="match status" value="1"/>
</dbReference>
<name>A0A2H3KY54_9CHLR</name>
<dbReference type="OrthoDB" id="148348at2"/>
<evidence type="ECO:0000313" key="3">
    <source>
        <dbReference type="Proteomes" id="UP000220922"/>
    </source>
</evidence>
<comment type="caution">
    <text evidence="2">The sequence shown here is derived from an EMBL/GenBank/DDBJ whole genome shotgun (WGS) entry which is preliminary data.</text>
</comment>
<proteinExistence type="predicted"/>
<accession>A0A2H3KY54</accession>
<keyword evidence="3" id="KW-1185">Reference proteome</keyword>
<feature type="domain" description="PatA-like N-terminal" evidence="1">
    <location>
        <begin position="4"/>
        <end position="106"/>
    </location>
</feature>
<evidence type="ECO:0000259" key="1">
    <source>
        <dbReference type="Pfam" id="PF14332"/>
    </source>
</evidence>
<gene>
    <name evidence="2" type="ORF">A9Q02_09810</name>
</gene>
<dbReference type="PANTHER" id="PTHR36304">
    <property type="entry name" value="DOMAIN GTPASE-ACTIVATING PROTEIN, PUTATIVE-RELATED-RELATED"/>
    <property type="match status" value="1"/>
</dbReference>
<dbReference type="AlphaFoldDB" id="A0A2H3KY54"/>
<dbReference type="EMBL" id="LYXE01000041">
    <property type="protein sequence ID" value="PDW00473.1"/>
    <property type="molecule type" value="Genomic_DNA"/>
</dbReference>
<protein>
    <recommendedName>
        <fullName evidence="1">PatA-like N-terminal domain-containing protein</fullName>
    </recommendedName>
</protein>
<dbReference type="RefSeq" id="WP_097651015.1">
    <property type="nucleotide sequence ID" value="NZ_LYXE01000041.1"/>
</dbReference>
<dbReference type="Proteomes" id="UP000220922">
    <property type="component" value="Unassembled WGS sequence"/>
</dbReference>
<evidence type="ECO:0000313" key="2">
    <source>
        <dbReference type="EMBL" id="PDW00473.1"/>
    </source>
</evidence>
<dbReference type="PANTHER" id="PTHR36304:SF4">
    <property type="entry name" value="DUF4388 DOMAIN-CONTAINING PROTEIN"/>
    <property type="match status" value="1"/>
</dbReference>